<dbReference type="InterPro" id="IPR050388">
    <property type="entry name" value="ABC_Ni/Peptide_Import"/>
</dbReference>
<evidence type="ECO:0000256" key="3">
    <source>
        <dbReference type="ARBA" id="ARBA00022448"/>
    </source>
</evidence>
<dbReference type="GO" id="GO:0015833">
    <property type="term" value="P:peptide transport"/>
    <property type="evidence" value="ECO:0007669"/>
    <property type="project" value="InterPro"/>
</dbReference>
<evidence type="ECO:0000256" key="4">
    <source>
        <dbReference type="ARBA" id="ARBA00022475"/>
    </source>
</evidence>
<dbReference type="GO" id="GO:0005524">
    <property type="term" value="F:ATP binding"/>
    <property type="evidence" value="ECO:0007669"/>
    <property type="project" value="UniProtKB-KW"/>
</dbReference>
<keyword evidence="4" id="KW-1003">Cell membrane</keyword>
<dbReference type="InterPro" id="IPR003439">
    <property type="entry name" value="ABC_transporter-like_ATP-bd"/>
</dbReference>
<dbReference type="PROSITE" id="PS00211">
    <property type="entry name" value="ABC_TRANSPORTER_1"/>
    <property type="match status" value="1"/>
</dbReference>
<proteinExistence type="inferred from homology"/>
<comment type="similarity">
    <text evidence="2">Belongs to the ABC transporter superfamily.</text>
</comment>
<name>A0A2U3KFF9_9BACT</name>
<dbReference type="Gene3D" id="3.40.50.300">
    <property type="entry name" value="P-loop containing nucleotide triphosphate hydrolases"/>
    <property type="match status" value="1"/>
</dbReference>
<dbReference type="InterPro" id="IPR027417">
    <property type="entry name" value="P-loop_NTPase"/>
</dbReference>
<dbReference type="CDD" id="cd03257">
    <property type="entry name" value="ABC_NikE_OppD_transporters"/>
    <property type="match status" value="1"/>
</dbReference>
<dbReference type="GO" id="GO:0016887">
    <property type="term" value="F:ATP hydrolysis activity"/>
    <property type="evidence" value="ECO:0007669"/>
    <property type="project" value="InterPro"/>
</dbReference>
<gene>
    <name evidence="9" type="primary">oppD</name>
    <name evidence="9" type="ORF">SBA1_20066</name>
</gene>
<evidence type="ECO:0000256" key="2">
    <source>
        <dbReference type="ARBA" id="ARBA00005417"/>
    </source>
</evidence>
<dbReference type="AlphaFoldDB" id="A0A2U3KFF9"/>
<accession>A0A2U3KFF9</accession>
<dbReference type="FunFam" id="3.40.50.300:FF:000016">
    <property type="entry name" value="Oligopeptide ABC transporter ATP-binding component"/>
    <property type="match status" value="1"/>
</dbReference>
<dbReference type="InterPro" id="IPR013563">
    <property type="entry name" value="Oligopep_ABC_C"/>
</dbReference>
<evidence type="ECO:0000256" key="5">
    <source>
        <dbReference type="ARBA" id="ARBA00022741"/>
    </source>
</evidence>
<protein>
    <submittedName>
        <fullName evidence="9">Oligopeptide transporter subunit ATP-binding component of ABC superfamily</fullName>
    </submittedName>
</protein>
<dbReference type="Pfam" id="PF08352">
    <property type="entry name" value="oligo_HPY"/>
    <property type="match status" value="1"/>
</dbReference>
<dbReference type="InterPro" id="IPR003593">
    <property type="entry name" value="AAA+_ATPase"/>
</dbReference>
<organism evidence="9 10">
    <name type="scientific">Candidatus Sulfotelmatobacter kueseliae</name>
    <dbReference type="NCBI Taxonomy" id="2042962"/>
    <lineage>
        <taxon>Bacteria</taxon>
        <taxon>Pseudomonadati</taxon>
        <taxon>Acidobacteriota</taxon>
        <taxon>Terriglobia</taxon>
        <taxon>Terriglobales</taxon>
        <taxon>Candidatus Korobacteraceae</taxon>
        <taxon>Candidatus Sulfotelmatobacter</taxon>
    </lineage>
</organism>
<dbReference type="NCBIfam" id="TIGR01727">
    <property type="entry name" value="oligo_HPY"/>
    <property type="match status" value="1"/>
</dbReference>
<dbReference type="Pfam" id="PF00005">
    <property type="entry name" value="ABC_tran"/>
    <property type="match status" value="1"/>
</dbReference>
<dbReference type="SMART" id="SM00382">
    <property type="entry name" value="AAA"/>
    <property type="match status" value="1"/>
</dbReference>
<dbReference type="GO" id="GO:0005886">
    <property type="term" value="C:plasma membrane"/>
    <property type="evidence" value="ECO:0007669"/>
    <property type="project" value="UniProtKB-SubCell"/>
</dbReference>
<evidence type="ECO:0000313" key="10">
    <source>
        <dbReference type="Proteomes" id="UP000238701"/>
    </source>
</evidence>
<dbReference type="EMBL" id="OMOD01000111">
    <property type="protein sequence ID" value="SPF38366.1"/>
    <property type="molecule type" value="Genomic_DNA"/>
</dbReference>
<evidence type="ECO:0000313" key="9">
    <source>
        <dbReference type="EMBL" id="SPF38366.1"/>
    </source>
</evidence>
<keyword evidence="6 9" id="KW-0067">ATP-binding</keyword>
<dbReference type="SUPFAM" id="SSF52540">
    <property type="entry name" value="P-loop containing nucleoside triphosphate hydrolases"/>
    <property type="match status" value="1"/>
</dbReference>
<evidence type="ECO:0000256" key="6">
    <source>
        <dbReference type="ARBA" id="ARBA00022840"/>
    </source>
</evidence>
<dbReference type="PROSITE" id="PS50893">
    <property type="entry name" value="ABC_TRANSPORTER_2"/>
    <property type="match status" value="1"/>
</dbReference>
<evidence type="ECO:0000256" key="7">
    <source>
        <dbReference type="ARBA" id="ARBA00023136"/>
    </source>
</evidence>
<comment type="subcellular location">
    <subcellularLocation>
        <location evidence="1">Cell inner membrane</location>
        <topology evidence="1">Peripheral membrane protein</topology>
    </subcellularLocation>
</comment>
<dbReference type="PANTHER" id="PTHR43297:SF2">
    <property type="entry name" value="DIPEPTIDE TRANSPORT ATP-BINDING PROTEIN DPPD"/>
    <property type="match status" value="1"/>
</dbReference>
<sequence length="343" mass="37165">MPKLLGVRQLTIEFPARGLNSTNLRTAGQPGAAVPTQALTAVRDLSFSIAPGEVLGLVGESGSGKSITSLAIMRLLPPQARVSGKILFAENGTARNLAELPDDAMRQMRGSRLAMIFQEPMTALNPVMRIGDQIAEAALAHNSISKREAWQRAVAAMNDVTIPDADRRARDYPHQLSGGMRQRVMIAMAIVNRPQLLIADEPTTALDVTIQAQILELLAELRTKFQLAMFFISHDLAVVSQVADRVAVMYAGNLVELGARRDIFQAPAHPYTRGLLHAVPDLKTDRARPLETIEGTVPPLHAMPAGCPFETRCEFRVPECAGTLPPLVEIAAGHWARCPVVNS</sequence>
<dbReference type="PANTHER" id="PTHR43297">
    <property type="entry name" value="OLIGOPEPTIDE TRANSPORT ATP-BINDING PROTEIN APPD"/>
    <property type="match status" value="1"/>
</dbReference>
<reference evidence="10" key="1">
    <citation type="submission" date="2018-02" db="EMBL/GenBank/DDBJ databases">
        <authorList>
            <person name="Hausmann B."/>
        </authorList>
    </citation>
    <scope>NUCLEOTIDE SEQUENCE [LARGE SCALE GENOMIC DNA]</scope>
    <source>
        <strain evidence="10">Peat soil MAG SbA1</strain>
    </source>
</reference>
<evidence type="ECO:0000259" key="8">
    <source>
        <dbReference type="PROSITE" id="PS50893"/>
    </source>
</evidence>
<keyword evidence="3" id="KW-0813">Transport</keyword>
<dbReference type="Proteomes" id="UP000238701">
    <property type="component" value="Unassembled WGS sequence"/>
</dbReference>
<keyword evidence="7" id="KW-0472">Membrane</keyword>
<dbReference type="InterPro" id="IPR017871">
    <property type="entry name" value="ABC_transporter-like_CS"/>
</dbReference>
<evidence type="ECO:0000256" key="1">
    <source>
        <dbReference type="ARBA" id="ARBA00004417"/>
    </source>
</evidence>
<feature type="domain" description="ABC transporter" evidence="8">
    <location>
        <begin position="19"/>
        <end position="276"/>
    </location>
</feature>
<keyword evidence="5" id="KW-0547">Nucleotide-binding</keyword>